<dbReference type="EMBL" id="SNXS01000006">
    <property type="protein sequence ID" value="TDP62866.1"/>
    <property type="molecule type" value="Genomic_DNA"/>
</dbReference>
<reference evidence="3 4" key="1">
    <citation type="submission" date="2019-03" db="EMBL/GenBank/DDBJ databases">
        <title>Genomic Encyclopedia of Type Strains, Phase IV (KMG-IV): sequencing the most valuable type-strain genomes for metagenomic binning, comparative biology and taxonomic classification.</title>
        <authorList>
            <person name="Goeker M."/>
        </authorList>
    </citation>
    <scope>NUCLEOTIDE SEQUENCE [LARGE SCALE GENOMIC DNA]</scope>
    <source>
        <strain evidence="3 4">DSM 16998</strain>
    </source>
</reference>
<feature type="region of interest" description="Disordered" evidence="1">
    <location>
        <begin position="282"/>
        <end position="317"/>
    </location>
</feature>
<sequence length="392" mass="42565">MGRCYIAPQKQAPRKFWLDILRSGPAVSESKKTSNRYDAMAGDSDASVTQGQPVDGWLEPLDGNACGEDLEYDPSFLELDQAVAGKPETQFAAAQPPSWPEARGLAEDLLGRSRDLRVALSWARAKINLDGLEALPEGLRLMHGLLDRFWDGLHPGLDPDDGDAFARISTLGSIDKLDGLLGDVRQALLINDRRMGGLRTRDVEIALDRLAARPDESPPTSGQIQGMLGDMPDLAARLRSTCEEGRQQVLALQRLMNDKFGIENAVDVKALRGMLEAIESLLPDPDAGGDDDDGQAGTSDDGTLRPSRRGGGGPMSIESRQDAIKAINLVCAYLERSEPTNPAQLLLRRAERLIEKNFLQLVRDLAPDAMAEVARIMGVDPDSIGRDDSGSY</sequence>
<comment type="caution">
    <text evidence="3">The sequence shown here is derived from an EMBL/GenBank/DDBJ whole genome shotgun (WGS) entry which is preliminary data.</text>
</comment>
<dbReference type="Pfam" id="PF06812">
    <property type="entry name" value="ImpA_N"/>
    <property type="match status" value="1"/>
</dbReference>
<dbReference type="Proteomes" id="UP000295361">
    <property type="component" value="Unassembled WGS sequence"/>
</dbReference>
<dbReference type="OrthoDB" id="9771118at2"/>
<dbReference type="PANTHER" id="PTHR37951:SF1">
    <property type="entry name" value="TYPE VI SECRETION SYSTEM COMPONENT TSSA1"/>
    <property type="match status" value="1"/>
</dbReference>
<gene>
    <name evidence="3" type="ORF">DES47_106161</name>
</gene>
<organism evidence="3 4">
    <name type="scientific">Roseateles toxinivorans</name>
    <dbReference type="NCBI Taxonomy" id="270368"/>
    <lineage>
        <taxon>Bacteria</taxon>
        <taxon>Pseudomonadati</taxon>
        <taxon>Pseudomonadota</taxon>
        <taxon>Betaproteobacteria</taxon>
        <taxon>Burkholderiales</taxon>
        <taxon>Sphaerotilaceae</taxon>
        <taxon>Roseateles</taxon>
    </lineage>
</organism>
<evidence type="ECO:0000256" key="1">
    <source>
        <dbReference type="SAM" id="MobiDB-lite"/>
    </source>
</evidence>
<evidence type="ECO:0000313" key="3">
    <source>
        <dbReference type="EMBL" id="TDP62866.1"/>
    </source>
</evidence>
<dbReference type="AlphaFoldDB" id="A0A4R6QKC2"/>
<feature type="domain" description="ImpA N-terminal" evidence="2">
    <location>
        <begin position="63"/>
        <end position="174"/>
    </location>
</feature>
<proteinExistence type="predicted"/>
<protein>
    <submittedName>
        <fullName evidence="3">Type VI secretion system protein ImpA</fullName>
    </submittedName>
</protein>
<dbReference type="InterPro" id="IPR010657">
    <property type="entry name" value="ImpA_N"/>
</dbReference>
<dbReference type="InParanoid" id="A0A4R6QKC2"/>
<accession>A0A4R6QKC2</accession>
<feature type="region of interest" description="Disordered" evidence="1">
    <location>
        <begin position="29"/>
        <end position="55"/>
    </location>
</feature>
<evidence type="ECO:0000259" key="2">
    <source>
        <dbReference type="Pfam" id="PF06812"/>
    </source>
</evidence>
<keyword evidence="4" id="KW-1185">Reference proteome</keyword>
<evidence type="ECO:0000313" key="4">
    <source>
        <dbReference type="Proteomes" id="UP000295361"/>
    </source>
</evidence>
<dbReference type="PANTHER" id="PTHR37951">
    <property type="entry name" value="CYTOPLASMIC PROTEIN-RELATED"/>
    <property type="match status" value="1"/>
</dbReference>
<dbReference type="InterPro" id="IPR017740">
    <property type="entry name" value="TssA-like"/>
</dbReference>
<name>A0A4R6QKC2_9BURK</name>